<feature type="non-terminal residue" evidence="1">
    <location>
        <position position="1"/>
    </location>
</feature>
<proteinExistence type="predicted"/>
<organism evidence="1">
    <name type="scientific">marine metagenome</name>
    <dbReference type="NCBI Taxonomy" id="408172"/>
    <lineage>
        <taxon>unclassified sequences</taxon>
        <taxon>metagenomes</taxon>
        <taxon>ecological metagenomes</taxon>
    </lineage>
</organism>
<accession>A0A382QEM1</accession>
<dbReference type="AlphaFoldDB" id="A0A382QEM1"/>
<reference evidence="1" key="1">
    <citation type="submission" date="2018-05" db="EMBL/GenBank/DDBJ databases">
        <authorList>
            <person name="Lanie J.A."/>
            <person name="Ng W.-L."/>
            <person name="Kazmierczak K.M."/>
            <person name="Andrzejewski T.M."/>
            <person name="Davidsen T.M."/>
            <person name="Wayne K.J."/>
            <person name="Tettelin H."/>
            <person name="Glass J.I."/>
            <person name="Rusch D."/>
            <person name="Podicherti R."/>
            <person name="Tsui H.-C.T."/>
            <person name="Winkler M.E."/>
        </authorList>
    </citation>
    <scope>NUCLEOTIDE SEQUENCE</scope>
</reference>
<protein>
    <submittedName>
        <fullName evidence="1">Uncharacterized protein</fullName>
    </submittedName>
</protein>
<evidence type="ECO:0000313" key="1">
    <source>
        <dbReference type="EMBL" id="SVC83315.1"/>
    </source>
</evidence>
<dbReference type="EMBL" id="UINC01113595">
    <property type="protein sequence ID" value="SVC83315.1"/>
    <property type="molecule type" value="Genomic_DNA"/>
</dbReference>
<gene>
    <name evidence="1" type="ORF">METZ01_LOCUS336169</name>
</gene>
<sequence>VIDFIREYGNLVKSPFKEQALKDWFKELGEIAYAVEALREIELIQSEANNLHSMTQVETMSVQIFARRAIEAAVAVKDKKAEELRQNLCRVVGDDITEATGLVAKKLRKYTSLDVSKNTEISMVVWNLQPLCLAGWLWALVARDLFNGITYKRCDGNGTGRVNCIREVPSVAPDGENVPHCLNCKDGKKV</sequence>
<name>A0A382QEM1_9ZZZZ</name>